<reference evidence="1 2" key="1">
    <citation type="submission" date="2019-04" db="EMBL/GenBank/DDBJ databases">
        <authorList>
            <person name="Bortz R.L."/>
            <person name="Sibal A."/>
            <person name="Dong G."/>
            <person name="Miller O.M."/>
            <person name="Radford K.S."/>
            <person name="Love K.N."/>
            <person name="Garg M."/>
            <person name="Yang Y."/>
            <person name="Butela K.A."/>
            <person name="Garlena R.A."/>
            <person name="Russell D.A."/>
            <person name="Pope W.H."/>
            <person name="Jacobs-Sera D."/>
            <person name="Hatfull G.F."/>
        </authorList>
    </citation>
    <scope>NUCLEOTIDE SEQUENCE [LARGE SCALE GENOMIC DNA]</scope>
</reference>
<name>A0A4D6T6M1_9CAUD</name>
<sequence>MSAADDARAWLESGDSGDLPLAELETIVNFTKTLLDERDQVRAMLSVASDSLHDTAEGLGKWDDGTEWVEYAGDMVRYCWQIIAGRPDLVPERYRQKAARFLERERLS</sequence>
<organism evidence="1 2">
    <name type="scientific">Gordonia phage Lutum</name>
    <dbReference type="NCBI Taxonomy" id="2572527"/>
    <lineage>
        <taxon>Viruses</taxon>
        <taxon>Duplodnaviria</taxon>
        <taxon>Heunggongvirae</taxon>
        <taxon>Uroviricota</taxon>
        <taxon>Caudoviricetes</taxon>
        <taxon>Langleyhallvirinae</taxon>
        <taxon>Getalongvirus</taxon>
        <taxon>Getalongvirus kenna</taxon>
    </lineage>
</organism>
<proteinExistence type="predicted"/>
<evidence type="ECO:0000313" key="1">
    <source>
        <dbReference type="EMBL" id="QCG77215.1"/>
    </source>
</evidence>
<gene>
    <name evidence="1" type="primary">58</name>
    <name evidence="1" type="ORF">SEA_LUTUM_58</name>
</gene>
<dbReference type="Proteomes" id="UP000298541">
    <property type="component" value="Segment"/>
</dbReference>
<protein>
    <submittedName>
        <fullName evidence="1">Uncharacterized protein</fullName>
    </submittedName>
</protein>
<evidence type="ECO:0000313" key="2">
    <source>
        <dbReference type="Proteomes" id="UP000298541"/>
    </source>
</evidence>
<accession>A0A4D6T6M1</accession>
<dbReference type="EMBL" id="MK814752">
    <property type="protein sequence ID" value="QCG77215.1"/>
    <property type="molecule type" value="Genomic_DNA"/>
</dbReference>